<sequence length="378" mass="40976">MDTRTAPQRLADLAARRFPLIARSQVISRPLSTRISQIESRAGQARQNGPDGVLRAAEALNLAALLISDLGIPQLARDLCWRQFDLFRAAGPLPSAVAQLALQPIINIARLRTRAGAGSAAFQLLHDLFAAVTSQTTDELDGRTVDLSGFTLSHDDHHEIRTWLWGVLLVDGMRALARAGDWERALDHAEQLRAVGRNLGDGRQIAVLAHTFAGRYADAHLLLTQSEFADLWEETVANCLLVLRLRMAGENAEGVVRQMVSDFLSLDHELPLVAVTSRLGLTVLDLSNEEGLSLDMQPVLERLSAMATAPGGGYAARDLLKHPSSANLSQVQLLELARAVELGGLGRGELPGDLRARFSVAVETSESRLSELPPPSSR</sequence>
<reference evidence="1" key="1">
    <citation type="submission" date="2021-01" db="EMBL/GenBank/DDBJ databases">
        <title>Whole genome shotgun sequence of Sinosporangium siamense NBRC 109515.</title>
        <authorList>
            <person name="Komaki H."/>
            <person name="Tamura T."/>
        </authorList>
    </citation>
    <scope>NUCLEOTIDE SEQUENCE</scope>
    <source>
        <strain evidence="1">NBRC 109515</strain>
    </source>
</reference>
<dbReference type="EMBL" id="BOOW01000006">
    <property type="protein sequence ID" value="GII90616.1"/>
    <property type="molecule type" value="Genomic_DNA"/>
</dbReference>
<evidence type="ECO:0000313" key="2">
    <source>
        <dbReference type="Proteomes" id="UP000606172"/>
    </source>
</evidence>
<dbReference type="RefSeq" id="WP_204021133.1">
    <property type="nucleotide sequence ID" value="NZ_BOOW01000006.1"/>
</dbReference>
<accession>A0A919V5A1</accession>
<gene>
    <name evidence="1" type="ORF">Ssi02_08470</name>
</gene>
<proteinExistence type="predicted"/>
<dbReference type="Proteomes" id="UP000606172">
    <property type="component" value="Unassembled WGS sequence"/>
</dbReference>
<dbReference type="AlphaFoldDB" id="A0A919V5A1"/>
<organism evidence="1 2">
    <name type="scientific">Sinosporangium siamense</name>
    <dbReference type="NCBI Taxonomy" id="1367973"/>
    <lineage>
        <taxon>Bacteria</taxon>
        <taxon>Bacillati</taxon>
        <taxon>Actinomycetota</taxon>
        <taxon>Actinomycetes</taxon>
        <taxon>Streptosporangiales</taxon>
        <taxon>Streptosporangiaceae</taxon>
        <taxon>Sinosporangium</taxon>
    </lineage>
</organism>
<keyword evidence="2" id="KW-1185">Reference proteome</keyword>
<comment type="caution">
    <text evidence="1">The sequence shown here is derived from an EMBL/GenBank/DDBJ whole genome shotgun (WGS) entry which is preliminary data.</text>
</comment>
<evidence type="ECO:0000313" key="1">
    <source>
        <dbReference type="EMBL" id="GII90616.1"/>
    </source>
</evidence>
<name>A0A919V5A1_9ACTN</name>
<protein>
    <submittedName>
        <fullName evidence="1">Uncharacterized protein</fullName>
    </submittedName>
</protein>